<dbReference type="AlphaFoldDB" id="A0A5N7B1V5"/>
<comment type="similarity">
    <text evidence="5">Belongs to the SAT4 family.</text>
</comment>
<dbReference type="OrthoDB" id="444631at2759"/>
<feature type="transmembrane region" description="Helical" evidence="6">
    <location>
        <begin position="208"/>
        <end position="228"/>
    </location>
</feature>
<feature type="transmembrane region" description="Helical" evidence="6">
    <location>
        <begin position="50"/>
        <end position="75"/>
    </location>
</feature>
<evidence type="ECO:0000256" key="2">
    <source>
        <dbReference type="ARBA" id="ARBA00022692"/>
    </source>
</evidence>
<evidence type="ECO:0000256" key="3">
    <source>
        <dbReference type="ARBA" id="ARBA00022989"/>
    </source>
</evidence>
<evidence type="ECO:0000256" key="4">
    <source>
        <dbReference type="ARBA" id="ARBA00023136"/>
    </source>
</evidence>
<sequence length="374" mass="41455">MPLLSHYGDIADSSDALVYPSLIFSILTPIVVASRLLGRHVLSGRIGADDWTILVSCVFAEIVSIQMIVVCTWAFGKHQDDVPKELVLRTLKLYFVAQILYKINLGLTKISILLLYMRLFIQRWFRITCCTWIAIILAFTLGTVFSSIFQCSPVQYAFNKTIPGGGTCINMTAFWYANAAFNILTDLVIVGLPIPIVTKLHLPTKSKIALCGMFAMGIFVCITSILRITTLDIATSYLDITWNSIGSSMWTVIESNLGIICACLPALHRPLVFAFPRLFSRFQRSWVYESQSQLRDSRAKRVGPDSATKKIVGWSVLDESVAVPEEGGETPLVQSRVALSQTRSETQGTTQAVMHVGAIEGKEIELGEIESYGR</sequence>
<evidence type="ECO:0000256" key="1">
    <source>
        <dbReference type="ARBA" id="ARBA00004141"/>
    </source>
</evidence>
<protein>
    <recommendedName>
        <fullName evidence="7">Rhodopsin domain-containing protein</fullName>
    </recommendedName>
</protein>
<dbReference type="EMBL" id="ML736247">
    <property type="protein sequence ID" value="KAE8376097.1"/>
    <property type="molecule type" value="Genomic_DNA"/>
</dbReference>
<keyword evidence="3 6" id="KW-1133">Transmembrane helix</keyword>
<keyword evidence="4 6" id="KW-0472">Membrane</keyword>
<evidence type="ECO:0000256" key="6">
    <source>
        <dbReference type="SAM" id="Phobius"/>
    </source>
</evidence>
<dbReference type="GO" id="GO:0016020">
    <property type="term" value="C:membrane"/>
    <property type="evidence" value="ECO:0007669"/>
    <property type="project" value="UniProtKB-SubCell"/>
</dbReference>
<feature type="transmembrane region" description="Helical" evidence="6">
    <location>
        <begin position="129"/>
        <end position="149"/>
    </location>
</feature>
<reference evidence="8 9" key="1">
    <citation type="submission" date="2019-04" db="EMBL/GenBank/DDBJ databases">
        <title>Friends and foes A comparative genomics studyof 23 Aspergillus species from section Flavi.</title>
        <authorList>
            <consortium name="DOE Joint Genome Institute"/>
            <person name="Kjaerbolling I."/>
            <person name="Vesth T."/>
            <person name="Frisvad J.C."/>
            <person name="Nybo J.L."/>
            <person name="Theobald S."/>
            <person name="Kildgaard S."/>
            <person name="Isbrandt T."/>
            <person name="Kuo A."/>
            <person name="Sato A."/>
            <person name="Lyhne E.K."/>
            <person name="Kogle M.E."/>
            <person name="Wiebenga A."/>
            <person name="Kun R.S."/>
            <person name="Lubbers R.J."/>
            <person name="Makela M.R."/>
            <person name="Barry K."/>
            <person name="Chovatia M."/>
            <person name="Clum A."/>
            <person name="Daum C."/>
            <person name="Haridas S."/>
            <person name="He G."/>
            <person name="LaButti K."/>
            <person name="Lipzen A."/>
            <person name="Mondo S."/>
            <person name="Riley R."/>
            <person name="Salamov A."/>
            <person name="Simmons B.A."/>
            <person name="Magnuson J.K."/>
            <person name="Henrissat B."/>
            <person name="Mortensen U.H."/>
            <person name="Larsen T.O."/>
            <person name="Devries R.P."/>
            <person name="Grigoriev I.V."/>
            <person name="Machida M."/>
            <person name="Baker S.E."/>
            <person name="Andersen M.R."/>
        </authorList>
    </citation>
    <scope>NUCLEOTIDE SEQUENCE [LARGE SCALE GENOMIC DNA]</scope>
    <source>
        <strain evidence="8 9">IBT 29228</strain>
    </source>
</reference>
<dbReference type="InterPro" id="IPR049326">
    <property type="entry name" value="Rhodopsin_dom_fungi"/>
</dbReference>
<name>A0A5N7B1V5_9EURO</name>
<dbReference type="InterPro" id="IPR052337">
    <property type="entry name" value="SAT4-like"/>
</dbReference>
<feature type="domain" description="Rhodopsin" evidence="7">
    <location>
        <begin position="35"/>
        <end position="271"/>
    </location>
</feature>
<feature type="transmembrane region" description="Helical" evidence="6">
    <location>
        <begin position="173"/>
        <end position="196"/>
    </location>
</feature>
<keyword evidence="9" id="KW-1185">Reference proteome</keyword>
<evidence type="ECO:0000313" key="8">
    <source>
        <dbReference type="EMBL" id="KAE8376097.1"/>
    </source>
</evidence>
<accession>A0A5N7B1V5</accession>
<organism evidence="8 9">
    <name type="scientific">Aspergillus bertholletiae</name>
    <dbReference type="NCBI Taxonomy" id="1226010"/>
    <lineage>
        <taxon>Eukaryota</taxon>
        <taxon>Fungi</taxon>
        <taxon>Dikarya</taxon>
        <taxon>Ascomycota</taxon>
        <taxon>Pezizomycotina</taxon>
        <taxon>Eurotiomycetes</taxon>
        <taxon>Eurotiomycetidae</taxon>
        <taxon>Eurotiales</taxon>
        <taxon>Aspergillaceae</taxon>
        <taxon>Aspergillus</taxon>
        <taxon>Aspergillus subgen. Circumdati</taxon>
    </lineage>
</organism>
<dbReference type="PANTHER" id="PTHR33048">
    <property type="entry name" value="PTH11-LIKE INTEGRAL MEMBRANE PROTEIN (AFU_ORTHOLOGUE AFUA_5G11245)"/>
    <property type="match status" value="1"/>
</dbReference>
<dbReference type="Proteomes" id="UP000326198">
    <property type="component" value="Unassembled WGS sequence"/>
</dbReference>
<feature type="transmembrane region" description="Helical" evidence="6">
    <location>
        <begin position="248"/>
        <end position="267"/>
    </location>
</feature>
<keyword evidence="2 6" id="KW-0812">Transmembrane</keyword>
<evidence type="ECO:0000259" key="7">
    <source>
        <dbReference type="Pfam" id="PF20684"/>
    </source>
</evidence>
<evidence type="ECO:0000313" key="9">
    <source>
        <dbReference type="Proteomes" id="UP000326198"/>
    </source>
</evidence>
<proteinExistence type="inferred from homology"/>
<feature type="transmembrane region" description="Helical" evidence="6">
    <location>
        <begin position="16"/>
        <end position="38"/>
    </location>
</feature>
<dbReference type="Pfam" id="PF20684">
    <property type="entry name" value="Fung_rhodopsin"/>
    <property type="match status" value="1"/>
</dbReference>
<comment type="subcellular location">
    <subcellularLocation>
        <location evidence="1">Membrane</location>
        <topology evidence="1">Multi-pass membrane protein</topology>
    </subcellularLocation>
</comment>
<feature type="transmembrane region" description="Helical" evidence="6">
    <location>
        <begin position="95"/>
        <end position="117"/>
    </location>
</feature>
<evidence type="ECO:0000256" key="5">
    <source>
        <dbReference type="ARBA" id="ARBA00038359"/>
    </source>
</evidence>
<dbReference type="PANTHER" id="PTHR33048:SF55">
    <property type="entry name" value="INTEGRAL MEMBRANE PROTEIN"/>
    <property type="match status" value="1"/>
</dbReference>
<gene>
    <name evidence="8" type="ORF">BDV26DRAFT_266391</name>
</gene>